<dbReference type="PANTHER" id="PTHR45749">
    <property type="match status" value="1"/>
</dbReference>
<dbReference type="AlphaFoldDB" id="A0AAW1I4P0"/>
<evidence type="ECO:0000313" key="2">
    <source>
        <dbReference type="Proteomes" id="UP001443914"/>
    </source>
</evidence>
<organism evidence="1 2">
    <name type="scientific">Saponaria officinalis</name>
    <name type="common">Common soapwort</name>
    <name type="synonym">Lychnis saponaria</name>
    <dbReference type="NCBI Taxonomy" id="3572"/>
    <lineage>
        <taxon>Eukaryota</taxon>
        <taxon>Viridiplantae</taxon>
        <taxon>Streptophyta</taxon>
        <taxon>Embryophyta</taxon>
        <taxon>Tracheophyta</taxon>
        <taxon>Spermatophyta</taxon>
        <taxon>Magnoliopsida</taxon>
        <taxon>eudicotyledons</taxon>
        <taxon>Gunneridae</taxon>
        <taxon>Pentapetalae</taxon>
        <taxon>Caryophyllales</taxon>
        <taxon>Caryophyllaceae</taxon>
        <taxon>Caryophylleae</taxon>
        <taxon>Saponaria</taxon>
    </lineage>
</organism>
<dbReference type="EMBL" id="JBDFQZ010000010">
    <property type="protein sequence ID" value="KAK9683966.1"/>
    <property type="molecule type" value="Genomic_DNA"/>
</dbReference>
<dbReference type="Proteomes" id="UP001443914">
    <property type="component" value="Unassembled WGS sequence"/>
</dbReference>
<accession>A0AAW1I4P0</accession>
<comment type="caution">
    <text evidence="1">The sequence shown here is derived from an EMBL/GenBank/DDBJ whole genome shotgun (WGS) entry which is preliminary data.</text>
</comment>
<feature type="non-terminal residue" evidence="1">
    <location>
        <position position="1"/>
    </location>
</feature>
<gene>
    <name evidence="1" type="ORF">RND81_10G178200</name>
</gene>
<name>A0AAW1I4P0_SAPOF</name>
<proteinExistence type="predicted"/>
<protein>
    <recommendedName>
        <fullName evidence="3">TTF-type domain-containing protein</fullName>
    </recommendedName>
</protein>
<keyword evidence="2" id="KW-1185">Reference proteome</keyword>
<evidence type="ECO:0000313" key="1">
    <source>
        <dbReference type="EMBL" id="KAK9683966.1"/>
    </source>
</evidence>
<sequence length="244" mass="29090">TQDRTENMNVENDTEENEVTNEVFDNEINENNEKNNSVSPCLNSSFVNIYEPKMWDNLDLKMRDLLIEKGPIREINLKYPKDDKNRRFSTFYYERKLRNNEIIDRHWLVYSKELNKVFCFCCKVVKKIHSKSFLASIGVDDWVHLGEKLKQHEESHEHVQNLKDWAELGVRLRSNKTIDKEIQEQIKKDTEHWKQVMIRIISVIKRLAMNNLAFRGSNDKVYDDSNEIFLGFLETIAEFDQTLQ</sequence>
<evidence type="ECO:0008006" key="3">
    <source>
        <dbReference type="Google" id="ProtNLM"/>
    </source>
</evidence>
<dbReference type="PANTHER" id="PTHR45749:SF35">
    <property type="entry name" value="AC-LIKE TRANSPOSASE-RELATED"/>
    <property type="match status" value="1"/>
</dbReference>
<reference evidence="1" key="1">
    <citation type="submission" date="2024-03" db="EMBL/GenBank/DDBJ databases">
        <title>WGS assembly of Saponaria officinalis var. Norfolk2.</title>
        <authorList>
            <person name="Jenkins J."/>
            <person name="Shu S."/>
            <person name="Grimwood J."/>
            <person name="Barry K."/>
            <person name="Goodstein D."/>
            <person name="Schmutz J."/>
            <person name="Leebens-Mack J."/>
            <person name="Osbourn A."/>
        </authorList>
    </citation>
    <scope>NUCLEOTIDE SEQUENCE [LARGE SCALE GENOMIC DNA]</scope>
    <source>
        <strain evidence="1">JIC</strain>
    </source>
</reference>